<evidence type="ECO:0000313" key="2">
    <source>
        <dbReference type="EMBL" id="WVY93648.1"/>
    </source>
</evidence>
<evidence type="ECO:0000256" key="1">
    <source>
        <dbReference type="SAM" id="MobiDB-lite"/>
    </source>
</evidence>
<feature type="region of interest" description="Disordered" evidence="1">
    <location>
        <begin position="26"/>
        <end position="45"/>
    </location>
</feature>
<sequence length="122" mass="14660">MLKNFHVKKKQGLAFARIKKEAIRLRPRGREIGGTEGKGKDQSLTSKTLRRWQRCIWVGWNCPMRLVWTWQKGCRTRRSRNSREGGGCGGVRTEAWRQRRRRRRHLRGSPHLRDRRRRCRPC</sequence>
<organism evidence="2 3">
    <name type="scientific">Vigna mungo</name>
    <name type="common">Black gram</name>
    <name type="synonym">Phaseolus mungo</name>
    <dbReference type="NCBI Taxonomy" id="3915"/>
    <lineage>
        <taxon>Eukaryota</taxon>
        <taxon>Viridiplantae</taxon>
        <taxon>Streptophyta</taxon>
        <taxon>Embryophyta</taxon>
        <taxon>Tracheophyta</taxon>
        <taxon>Spermatophyta</taxon>
        <taxon>Magnoliopsida</taxon>
        <taxon>eudicotyledons</taxon>
        <taxon>Gunneridae</taxon>
        <taxon>Pentapetalae</taxon>
        <taxon>rosids</taxon>
        <taxon>fabids</taxon>
        <taxon>Fabales</taxon>
        <taxon>Fabaceae</taxon>
        <taxon>Papilionoideae</taxon>
        <taxon>50 kb inversion clade</taxon>
        <taxon>NPAAA clade</taxon>
        <taxon>indigoferoid/millettioid clade</taxon>
        <taxon>Phaseoleae</taxon>
        <taxon>Vigna</taxon>
    </lineage>
</organism>
<feature type="region of interest" description="Disordered" evidence="1">
    <location>
        <begin position="75"/>
        <end position="122"/>
    </location>
</feature>
<dbReference type="Proteomes" id="UP001374535">
    <property type="component" value="Chromosome 10"/>
</dbReference>
<dbReference type="AlphaFoldDB" id="A0AAQ3RFK4"/>
<dbReference type="EMBL" id="CP144691">
    <property type="protein sequence ID" value="WVY93648.1"/>
    <property type="molecule type" value="Genomic_DNA"/>
</dbReference>
<accession>A0AAQ3RFK4</accession>
<reference evidence="2 3" key="1">
    <citation type="journal article" date="2023" name="Life. Sci Alliance">
        <title>Evolutionary insights into 3D genome organization and epigenetic landscape of Vigna mungo.</title>
        <authorList>
            <person name="Junaid A."/>
            <person name="Singh B."/>
            <person name="Bhatia S."/>
        </authorList>
    </citation>
    <scope>NUCLEOTIDE SEQUENCE [LARGE SCALE GENOMIC DNA]</scope>
    <source>
        <strain evidence="2">Urdbean</strain>
    </source>
</reference>
<keyword evidence="3" id="KW-1185">Reference proteome</keyword>
<proteinExistence type="predicted"/>
<feature type="compositionally biased region" description="Basic residues" evidence="1">
    <location>
        <begin position="98"/>
        <end position="122"/>
    </location>
</feature>
<name>A0AAQ3RFK4_VIGMU</name>
<gene>
    <name evidence="2" type="ORF">V8G54_032736</name>
</gene>
<evidence type="ECO:0000313" key="3">
    <source>
        <dbReference type="Proteomes" id="UP001374535"/>
    </source>
</evidence>
<feature type="compositionally biased region" description="Basic and acidic residues" evidence="1">
    <location>
        <begin position="26"/>
        <end position="41"/>
    </location>
</feature>
<protein>
    <submittedName>
        <fullName evidence="2">Uncharacterized protein</fullName>
    </submittedName>
</protein>